<dbReference type="Pfam" id="PF11306">
    <property type="entry name" value="DUF3108"/>
    <property type="match status" value="1"/>
</dbReference>
<keyword evidence="1" id="KW-1133">Transmembrane helix</keyword>
<evidence type="ECO:0000256" key="1">
    <source>
        <dbReference type="SAM" id="Phobius"/>
    </source>
</evidence>
<dbReference type="InterPro" id="IPR021457">
    <property type="entry name" value="DUF3108"/>
</dbReference>
<keyword evidence="1" id="KW-0812">Transmembrane</keyword>
<proteinExistence type="predicted"/>
<keyword evidence="1" id="KW-0472">Membrane</keyword>
<dbReference type="AlphaFoldDB" id="A0AAU8A4K2"/>
<sequence>MNGLRILKPRSIVLIALLISVLGHLYLFVGFPSFLFSKAAPLEENFVAELRVEPIKKVKLSKPAAPAPTVQEASSNAVGDGAKIEAGDGGQGGAQEGQAFRLPDSGIYYYDAYLDGQYLQTASIEWQVDPSNGYRLFINIPYAFFGPFIFESRGKIDAYGLAPDFYVEHLGSRPARFTRFDRDGKGGGKMFFSQKPEEMKDLPPGTQDRLSLMMQLASLLGGDDKIDEKGTVREIPIANLDSIETWRFQSQGEELSDAIFTMGPMVLRHYKRLPVKEKDFKRRNDIWLIKDYGWIPGRVRLENEKGRTIELFFKQLDPIADLPK</sequence>
<dbReference type="RefSeq" id="WP_353439791.1">
    <property type="nucleotide sequence ID" value="NZ_CP099959.1"/>
</dbReference>
<reference evidence="2" key="1">
    <citation type="submission" date="2022-06" db="EMBL/GenBank/DDBJ databases">
        <title>New Polynucleobacter species.</title>
        <authorList>
            <person name="Hahn M.W."/>
        </authorList>
    </citation>
    <scope>NUCLEOTIDE SEQUENCE</scope>
    <source>
        <strain evidence="2">UK-FUSCHL-C3</strain>
    </source>
</reference>
<organism evidence="2">
    <name type="scientific">Polynucleobacter sp. UK-FUSCHL-C3</name>
    <dbReference type="NCBI Taxonomy" id="2955208"/>
    <lineage>
        <taxon>Bacteria</taxon>
        <taxon>Pseudomonadati</taxon>
        <taxon>Pseudomonadota</taxon>
        <taxon>Betaproteobacteria</taxon>
        <taxon>Burkholderiales</taxon>
        <taxon>Burkholderiaceae</taxon>
        <taxon>Polynucleobacter</taxon>
    </lineage>
</organism>
<accession>A0AAU8A4K2</accession>
<evidence type="ECO:0000313" key="2">
    <source>
        <dbReference type="EMBL" id="XCC58535.1"/>
    </source>
</evidence>
<gene>
    <name evidence="2" type="ORF">NKE59_04425</name>
</gene>
<feature type="transmembrane region" description="Helical" evidence="1">
    <location>
        <begin position="12"/>
        <end position="36"/>
    </location>
</feature>
<name>A0AAU8A4K2_9BURK</name>
<protein>
    <submittedName>
        <fullName evidence="2">DUF3108 domain-containing protein</fullName>
    </submittedName>
</protein>
<dbReference type="EMBL" id="CP099959">
    <property type="protein sequence ID" value="XCC58535.1"/>
    <property type="molecule type" value="Genomic_DNA"/>
</dbReference>